<evidence type="ECO:0000313" key="2">
    <source>
        <dbReference type="Proteomes" id="UP000319836"/>
    </source>
</evidence>
<reference evidence="1 2" key="1">
    <citation type="journal article" date="2019" name="Nat. Microbiol.">
        <title>Mediterranean grassland soil C-N compound turnover is dependent on rainfall and depth, and is mediated by genomically divergent microorganisms.</title>
        <authorList>
            <person name="Diamond S."/>
            <person name="Andeer P.F."/>
            <person name="Li Z."/>
            <person name="Crits-Christoph A."/>
            <person name="Burstein D."/>
            <person name="Anantharaman K."/>
            <person name="Lane K.R."/>
            <person name="Thomas B.C."/>
            <person name="Pan C."/>
            <person name="Northen T.R."/>
            <person name="Banfield J.F."/>
        </authorList>
    </citation>
    <scope>NUCLEOTIDE SEQUENCE [LARGE SCALE GENOMIC DNA]</scope>
    <source>
        <strain evidence="1">WS_10</strain>
    </source>
</reference>
<dbReference type="EMBL" id="VBPA01000229">
    <property type="protein sequence ID" value="TMQ70166.1"/>
    <property type="molecule type" value="Genomic_DNA"/>
</dbReference>
<gene>
    <name evidence="1" type="ORF">E6K80_09345</name>
</gene>
<evidence type="ECO:0000313" key="1">
    <source>
        <dbReference type="EMBL" id="TMQ70166.1"/>
    </source>
</evidence>
<name>A0A538U2P9_UNCEI</name>
<proteinExistence type="predicted"/>
<protein>
    <submittedName>
        <fullName evidence="1">Uncharacterized protein</fullName>
    </submittedName>
</protein>
<dbReference type="AlphaFoldDB" id="A0A538U2P9"/>
<accession>A0A538U2P9</accession>
<organism evidence="1 2">
    <name type="scientific">Eiseniibacteriota bacterium</name>
    <dbReference type="NCBI Taxonomy" id="2212470"/>
    <lineage>
        <taxon>Bacteria</taxon>
        <taxon>Candidatus Eiseniibacteriota</taxon>
    </lineage>
</organism>
<sequence>MRIARHPSSIVPLLALLVFGCGGRNQVVGPGSSDSSAQETAAADELGRHPELVDDGLYETQTQSQTNAAAGAAATIDPLFFWREILQVRRSYEFAFADTDSTGQPTTAVLTVHKRLSGWFNILAKDSVTEGSPTEGQVVRKSLHDHWVRRILLKRIAPTTGSELRPWRIAAVSGVEVTSRDAQTRLQSLRVQSGDLDTTMTRPLAFWRLRRVLRLEANAQVTLTATTEDPTDVVVLYARDRRARFHNNGDGTHTITWTAGSVDGLRHLGVNALSHGALYDDQAPYDSQTWILPYVVAPTELAEMAP</sequence>
<dbReference type="PROSITE" id="PS51257">
    <property type="entry name" value="PROKAR_LIPOPROTEIN"/>
    <property type="match status" value="1"/>
</dbReference>
<comment type="caution">
    <text evidence="1">The sequence shown here is derived from an EMBL/GenBank/DDBJ whole genome shotgun (WGS) entry which is preliminary data.</text>
</comment>
<dbReference type="Proteomes" id="UP000319836">
    <property type="component" value="Unassembled WGS sequence"/>
</dbReference>